<feature type="domain" description="Methylmalonyl-CoA mutase alpha/beta chain catalytic" evidence="7">
    <location>
        <begin position="109"/>
        <end position="464"/>
    </location>
</feature>
<dbReference type="EC" id="5.4.99.2" evidence="3"/>
<proteinExistence type="inferred from homology"/>
<gene>
    <name evidence="8" type="ORF">J2S06_000488</name>
</gene>
<dbReference type="RefSeq" id="WP_419151182.1">
    <property type="nucleotide sequence ID" value="NZ_JAUSTR010000001.1"/>
</dbReference>
<keyword evidence="6" id="KW-0170">Cobalt</keyword>
<dbReference type="InterPro" id="IPR036724">
    <property type="entry name" value="Cobalamin-bd_sf"/>
</dbReference>
<dbReference type="Gene3D" id="3.20.20.240">
    <property type="entry name" value="Methylmalonyl-CoA mutase"/>
    <property type="match status" value="1"/>
</dbReference>
<dbReference type="PANTHER" id="PTHR48101:SF1">
    <property type="entry name" value="METHYLMALONYL-COA MUTASE, LARGE SUBUNIT"/>
    <property type="match status" value="1"/>
</dbReference>
<feature type="domain" description="Methylmalonyl-CoA mutase alpha/beta chain catalytic" evidence="7">
    <location>
        <begin position="35"/>
        <end position="103"/>
    </location>
</feature>
<comment type="similarity">
    <text evidence="2">Belongs to the methylmalonyl-CoA mutase family.</text>
</comment>
<evidence type="ECO:0000256" key="5">
    <source>
        <dbReference type="ARBA" id="ARBA00023235"/>
    </source>
</evidence>
<protein>
    <recommendedName>
        <fullName evidence="3">methylmalonyl-CoA mutase</fullName>
        <ecNumber evidence="3">5.4.99.2</ecNumber>
    </recommendedName>
</protein>
<evidence type="ECO:0000256" key="1">
    <source>
        <dbReference type="ARBA" id="ARBA00001922"/>
    </source>
</evidence>
<evidence type="ECO:0000313" key="9">
    <source>
        <dbReference type="Proteomes" id="UP001225646"/>
    </source>
</evidence>
<organism evidence="8 9">
    <name type="scientific">Aeribacillus alveayuensis</name>
    <dbReference type="NCBI Taxonomy" id="279215"/>
    <lineage>
        <taxon>Bacteria</taxon>
        <taxon>Bacillati</taxon>
        <taxon>Bacillota</taxon>
        <taxon>Bacilli</taxon>
        <taxon>Bacillales</taxon>
        <taxon>Bacillaceae</taxon>
        <taxon>Aeribacillus</taxon>
    </lineage>
</organism>
<keyword evidence="9" id="KW-1185">Reference proteome</keyword>
<dbReference type="SUPFAM" id="SSF52242">
    <property type="entry name" value="Cobalamin (vitamin B12)-binding domain"/>
    <property type="match status" value="1"/>
</dbReference>
<dbReference type="InterPro" id="IPR058549">
    <property type="entry name" value="MeMalonylCoA_mutase_a/b_site"/>
</dbReference>
<evidence type="ECO:0000256" key="3">
    <source>
        <dbReference type="ARBA" id="ARBA00012398"/>
    </source>
</evidence>
<comment type="caution">
    <text evidence="8">The sequence shown here is derived from an EMBL/GenBank/DDBJ whole genome shotgun (WGS) entry which is preliminary data.</text>
</comment>
<accession>A0ABT9VKD2</accession>
<dbReference type="PROSITE" id="PS00544">
    <property type="entry name" value="METMALONYL_COA_MUTASE"/>
    <property type="match status" value="1"/>
</dbReference>
<dbReference type="Pfam" id="PF01642">
    <property type="entry name" value="MM_CoA_mutase"/>
    <property type="match status" value="2"/>
</dbReference>
<dbReference type="SUPFAM" id="SSF51703">
    <property type="entry name" value="Cobalamin (vitamin B12)-dependent enzymes"/>
    <property type="match status" value="1"/>
</dbReference>
<dbReference type="Proteomes" id="UP001225646">
    <property type="component" value="Unassembled WGS sequence"/>
</dbReference>
<evidence type="ECO:0000256" key="6">
    <source>
        <dbReference type="ARBA" id="ARBA00023285"/>
    </source>
</evidence>
<comment type="cofactor">
    <cofactor evidence="1">
        <name>adenosylcob(III)alamin</name>
        <dbReference type="ChEBI" id="CHEBI:18408"/>
    </cofactor>
</comment>
<dbReference type="Gene3D" id="3.40.50.280">
    <property type="entry name" value="Cobalamin-binding domain"/>
    <property type="match status" value="1"/>
</dbReference>
<evidence type="ECO:0000256" key="4">
    <source>
        <dbReference type="ARBA" id="ARBA00022628"/>
    </source>
</evidence>
<keyword evidence="5 8" id="KW-0413">Isomerase</keyword>
<evidence type="ECO:0000259" key="7">
    <source>
        <dbReference type="Pfam" id="PF01642"/>
    </source>
</evidence>
<dbReference type="GO" id="GO:0004494">
    <property type="term" value="F:methylmalonyl-CoA mutase activity"/>
    <property type="evidence" value="ECO:0007669"/>
    <property type="project" value="UniProtKB-EC"/>
</dbReference>
<evidence type="ECO:0000256" key="2">
    <source>
        <dbReference type="ARBA" id="ARBA00008465"/>
    </source>
</evidence>
<reference evidence="8 9" key="1">
    <citation type="submission" date="2023-07" db="EMBL/GenBank/DDBJ databases">
        <title>Genomic Encyclopedia of Type Strains, Phase IV (KMG-IV): sequencing the most valuable type-strain genomes for metagenomic binning, comparative biology and taxonomic classification.</title>
        <authorList>
            <person name="Goeker M."/>
        </authorList>
    </citation>
    <scope>NUCLEOTIDE SEQUENCE [LARGE SCALE GENOMIC DNA]</scope>
    <source>
        <strain evidence="8 9">DSM 19092</strain>
    </source>
</reference>
<dbReference type="EMBL" id="JAUSTR010000001">
    <property type="protein sequence ID" value="MDQ0161418.1"/>
    <property type="molecule type" value="Genomic_DNA"/>
</dbReference>
<dbReference type="InterPro" id="IPR016176">
    <property type="entry name" value="Cbl-dep_enz_cat"/>
</dbReference>
<dbReference type="PANTHER" id="PTHR48101">
    <property type="entry name" value="METHYLMALONYL-COA MUTASE, MITOCHONDRIAL-RELATED"/>
    <property type="match status" value="1"/>
</dbReference>
<keyword evidence="4" id="KW-0846">Cobalamin</keyword>
<evidence type="ECO:0000313" key="8">
    <source>
        <dbReference type="EMBL" id="MDQ0161418.1"/>
    </source>
</evidence>
<dbReference type="InterPro" id="IPR006099">
    <property type="entry name" value="MeMalonylCoA_mutase_a/b_cat"/>
</dbReference>
<sequence>MRFDSSFQEVTYEDWLKAAEAQLKGKPIESLFSMTYEGIRIKPLYEKNDVKEPFSLPGSPPYVRGTSENKTDWYISQFITGCEPVSLKKNIQKAIKRGQNSLYFSVENIHSVNDLQMILQDVDVKNIHFHIDATKNRAFLPLLVHYCHIENVPIHELKGTIAFNPFYEMVTLGLNESTFKKAIDYLSSMMNWSGRNGLQLKLVLLDGKVFQQAGANAIQELAFTFLKGIEILEALSEKGHSIEEISKRIQFSFAIGSDFFMEVAKLRAAKQIWATIVNAYDGSLEAQKAYIHAETSTLNKSKLDIHVNLLRTTGEAFAAIIGGVDSLTISPFDALLGNTSELSERIARNTHFIIKEESLLDKVQDPAGGSWYIESLTKQISEKVWSLIQSYEKVGGIIKALQDGKVQKEIEDMYTLKQSDIEKRNKMLIGTNIYANLGEELAVATKEREQKMMKLIQVESVEECLRVLKEEGGSILPLVKTFEQTEENEIQPLMNRRLSKPFETLREKAEKHRQLHGFYPNVSIAVIGQLKDYKARLDFVKGLFATGGIDTNIVPINEAERANSELIIICGADQDYEQLDTSILDRLKEKCDHIWITAPEGHKVLAKWNIEQAVHNKLNFYEFLCHVHDLLGVKA</sequence>
<name>A0ABT9VKD2_9BACI</name>